<protein>
    <submittedName>
        <fullName evidence="1">Uncharacterized protein</fullName>
    </submittedName>
</protein>
<keyword evidence="2" id="KW-1185">Reference proteome</keyword>
<dbReference type="AlphaFoldDB" id="A0A4U1C5X8"/>
<reference evidence="1 2" key="1">
    <citation type="submission" date="2019-04" db="EMBL/GenBank/DDBJ databases">
        <title>Pedobacter sp. AR-2-6 sp. nov., isolated from Arctic soil.</title>
        <authorList>
            <person name="Dahal R.H."/>
            <person name="Kim D.-U."/>
        </authorList>
    </citation>
    <scope>NUCLEOTIDE SEQUENCE [LARGE SCALE GENOMIC DNA]</scope>
    <source>
        <strain evidence="1 2">AR-2-6</strain>
    </source>
</reference>
<dbReference type="OrthoDB" id="9997713at2"/>
<name>A0A4U1C5X8_9SPHI</name>
<evidence type="ECO:0000313" key="2">
    <source>
        <dbReference type="Proteomes" id="UP000310477"/>
    </source>
</evidence>
<dbReference type="Proteomes" id="UP000310477">
    <property type="component" value="Unassembled WGS sequence"/>
</dbReference>
<evidence type="ECO:0000313" key="1">
    <source>
        <dbReference type="EMBL" id="TKC01398.1"/>
    </source>
</evidence>
<accession>A0A4U1C5X8</accession>
<dbReference type="RefSeq" id="WP_136876748.1">
    <property type="nucleotide sequence ID" value="NZ_SWBO01000004.1"/>
</dbReference>
<organism evidence="1 2">
    <name type="scientific">Pedobacter cryotolerans</name>
    <dbReference type="NCBI Taxonomy" id="2571270"/>
    <lineage>
        <taxon>Bacteria</taxon>
        <taxon>Pseudomonadati</taxon>
        <taxon>Bacteroidota</taxon>
        <taxon>Sphingobacteriia</taxon>
        <taxon>Sphingobacteriales</taxon>
        <taxon>Sphingobacteriaceae</taxon>
        <taxon>Pedobacter</taxon>
    </lineage>
</organism>
<dbReference type="EMBL" id="SWBO01000004">
    <property type="protein sequence ID" value="TKC01398.1"/>
    <property type="molecule type" value="Genomic_DNA"/>
</dbReference>
<gene>
    <name evidence="1" type="ORF">FA045_09180</name>
</gene>
<sequence>MEGLDAYYKFEIQEIDNSENYKILPLFKRGNNMILNEIFASSEFLELTKIGPIADMNNYVAFEIKLKAKFHKYLIVSLQSFDSILPFGVVKYENVKDAILFRITNENIFEIYVSANNKGHVLNYLQLMINGSLNEYIEEISQPIDINN</sequence>
<proteinExistence type="predicted"/>
<comment type="caution">
    <text evidence="1">The sequence shown here is derived from an EMBL/GenBank/DDBJ whole genome shotgun (WGS) entry which is preliminary data.</text>
</comment>